<protein>
    <submittedName>
        <fullName evidence="4">Flagellar basal-body rod modification protein FlgD</fullName>
    </submittedName>
</protein>
<keyword evidence="4" id="KW-0282">Flagellum</keyword>
<evidence type="ECO:0000313" key="5">
    <source>
        <dbReference type="Proteomes" id="UP000199701"/>
    </source>
</evidence>
<dbReference type="InterPro" id="IPR005648">
    <property type="entry name" value="FlgD"/>
</dbReference>
<evidence type="ECO:0000256" key="3">
    <source>
        <dbReference type="SAM" id="MobiDB-lite"/>
    </source>
</evidence>
<keyword evidence="5" id="KW-1185">Reference proteome</keyword>
<feature type="compositionally biased region" description="Polar residues" evidence="3">
    <location>
        <begin position="1"/>
        <end position="14"/>
    </location>
</feature>
<dbReference type="GO" id="GO:0044781">
    <property type="term" value="P:bacterial-type flagellum organization"/>
    <property type="evidence" value="ECO:0007669"/>
    <property type="project" value="UniProtKB-KW"/>
</dbReference>
<evidence type="ECO:0000256" key="1">
    <source>
        <dbReference type="ARBA" id="ARBA00010577"/>
    </source>
</evidence>
<feature type="region of interest" description="Disordered" evidence="3">
    <location>
        <begin position="1"/>
        <end position="28"/>
    </location>
</feature>
<reference evidence="4 5" key="1">
    <citation type="submission" date="2016-10" db="EMBL/GenBank/DDBJ databases">
        <authorList>
            <person name="de Groot N.N."/>
        </authorList>
    </citation>
    <scope>NUCLEOTIDE SEQUENCE [LARGE SCALE GENOMIC DNA]</scope>
    <source>
        <strain evidence="4 5">DSM 9179</strain>
    </source>
</reference>
<keyword evidence="2" id="KW-1005">Bacterial flagellum biogenesis</keyword>
<keyword evidence="4" id="KW-0969">Cilium</keyword>
<sequence>MATTAGINKDGSVQNSSNNTTLNSTTAKASNSALDKDAFLQLLVAQMKYQDPLEPASNTEYIAQLATFSQVEELQNVSESMTSAKANALIGSTVVIKTKSESGEENYIGGVVERIVNKDGKTYLGVNGNLYDIDDMDSLVNDDFYKKYYLNDGKLKTPIGGVYVDTTAKTNTTGTTGTTTK</sequence>
<dbReference type="EMBL" id="FOJI01000002">
    <property type="protein sequence ID" value="SEV94757.1"/>
    <property type="molecule type" value="Genomic_DNA"/>
</dbReference>
<dbReference type="Proteomes" id="UP000199701">
    <property type="component" value="Unassembled WGS sequence"/>
</dbReference>
<gene>
    <name evidence="4" type="ORF">SAMN05421659_102308</name>
</gene>
<dbReference type="AlphaFoldDB" id="A0A1I0N1Y8"/>
<accession>A0A1I0N1Y8</accession>
<proteinExistence type="inferred from homology"/>
<evidence type="ECO:0000313" key="4">
    <source>
        <dbReference type="EMBL" id="SEV94757.1"/>
    </source>
</evidence>
<evidence type="ECO:0000256" key="2">
    <source>
        <dbReference type="ARBA" id="ARBA00022795"/>
    </source>
</evidence>
<dbReference type="STRING" id="99656.SAMN05421659_102308"/>
<keyword evidence="4" id="KW-0966">Cell projection</keyword>
<name>A0A1I0N1Y8_9FIRM</name>
<dbReference type="Pfam" id="PF03963">
    <property type="entry name" value="FlgD"/>
    <property type="match status" value="1"/>
</dbReference>
<feature type="compositionally biased region" description="Low complexity" evidence="3">
    <location>
        <begin position="15"/>
        <end position="28"/>
    </location>
</feature>
<dbReference type="RefSeq" id="WP_170841285.1">
    <property type="nucleotide sequence ID" value="NZ_FOJI01000002.1"/>
</dbReference>
<comment type="similarity">
    <text evidence="1">Belongs to the FlgD family.</text>
</comment>
<organism evidence="4 5">
    <name type="scientific">[Clostridium] fimetarium</name>
    <dbReference type="NCBI Taxonomy" id="99656"/>
    <lineage>
        <taxon>Bacteria</taxon>
        <taxon>Bacillati</taxon>
        <taxon>Bacillota</taxon>
        <taxon>Clostridia</taxon>
        <taxon>Lachnospirales</taxon>
        <taxon>Lachnospiraceae</taxon>
    </lineage>
</organism>